<dbReference type="EMBL" id="SWMU01000002">
    <property type="protein sequence ID" value="TKS56315.1"/>
    <property type="molecule type" value="Genomic_DNA"/>
</dbReference>
<dbReference type="SUPFAM" id="SSF50475">
    <property type="entry name" value="FMN-binding split barrel"/>
    <property type="match status" value="1"/>
</dbReference>
<name>A0A4V6ALD7_9FLAO</name>
<reference evidence="1 2" key="1">
    <citation type="submission" date="2019-04" db="EMBL/GenBank/DDBJ databases">
        <title>Psychroflexus halotolerans sp. nov., isolated from a marine solar saltern.</title>
        <authorList>
            <person name="Feng X."/>
        </authorList>
    </citation>
    <scope>NUCLEOTIDE SEQUENCE [LARGE SCALE GENOMIC DNA]</scope>
    <source>
        <strain evidence="1 2">WDS2C27</strain>
    </source>
</reference>
<dbReference type="AlphaFoldDB" id="A0A4V6ALD7"/>
<dbReference type="OrthoDB" id="9794948at2"/>
<dbReference type="PIRSF" id="PIRSF010372">
    <property type="entry name" value="PaiB"/>
    <property type="match status" value="1"/>
</dbReference>
<comment type="caution">
    <text evidence="1">The sequence shown here is derived from an EMBL/GenBank/DDBJ whole genome shotgun (WGS) entry which is preliminary data.</text>
</comment>
<dbReference type="Gene3D" id="2.30.110.10">
    <property type="entry name" value="Electron Transport, Fmn-binding Protein, Chain A"/>
    <property type="match status" value="1"/>
</dbReference>
<dbReference type="RefSeq" id="WP_138931417.1">
    <property type="nucleotide sequence ID" value="NZ_SWMU01000002.1"/>
</dbReference>
<dbReference type="InterPro" id="IPR007396">
    <property type="entry name" value="TR_PAI2-type"/>
</dbReference>
<evidence type="ECO:0000313" key="1">
    <source>
        <dbReference type="EMBL" id="TKS56315.1"/>
    </source>
</evidence>
<keyword evidence="2" id="KW-1185">Reference proteome</keyword>
<sequence length="204" mass="23447">MYTPKVYKHDNIEDIKQFISDHGFGILLNQTGNKIVGTHIPLEIDKDEFGNDILFGHISKANPQCNTLKNDSEVLAIFNGPHAYVSSSWYEKEDAPTWNYIAVHIYGKIRLIDDNTLVLCLEKLVDKYERPSEEPISVQEMSKETLGQIRGILGFYIEINKIESTYKLSQDKNAKDFNTIIANLKKRKDFPSKTVIDYMTSLRK</sequence>
<dbReference type="Proteomes" id="UP000306552">
    <property type="component" value="Unassembled WGS sequence"/>
</dbReference>
<proteinExistence type="predicted"/>
<dbReference type="InterPro" id="IPR012349">
    <property type="entry name" value="Split_barrel_FMN-bd"/>
</dbReference>
<evidence type="ECO:0000313" key="2">
    <source>
        <dbReference type="Proteomes" id="UP000306552"/>
    </source>
</evidence>
<dbReference type="PANTHER" id="PTHR35802">
    <property type="entry name" value="PROTEASE SYNTHASE AND SPORULATION PROTEIN PAI 2"/>
    <property type="match status" value="1"/>
</dbReference>
<dbReference type="Pfam" id="PF04299">
    <property type="entry name" value="FMN_bind_2"/>
    <property type="match status" value="1"/>
</dbReference>
<organism evidence="1 2">
    <name type="scientific">Mesohalobacter halotolerans</name>
    <dbReference type="NCBI Taxonomy" id="1883405"/>
    <lineage>
        <taxon>Bacteria</taxon>
        <taxon>Pseudomonadati</taxon>
        <taxon>Bacteroidota</taxon>
        <taxon>Flavobacteriia</taxon>
        <taxon>Flavobacteriales</taxon>
        <taxon>Flavobacteriaceae</taxon>
        <taxon>Mesohalobacter</taxon>
    </lineage>
</organism>
<dbReference type="PANTHER" id="PTHR35802:SF1">
    <property type="entry name" value="PROTEASE SYNTHASE AND SPORULATION PROTEIN PAI 2"/>
    <property type="match status" value="1"/>
</dbReference>
<accession>A0A4V6ALD7</accession>
<gene>
    <name evidence="1" type="ORF">FCN74_04525</name>
</gene>
<protein>
    <submittedName>
        <fullName evidence="1">FMN-binding negative transcriptional regulator</fullName>
    </submittedName>
</protein>